<proteinExistence type="predicted"/>
<keyword evidence="1" id="KW-0175">Coiled coil</keyword>
<feature type="compositionally biased region" description="Basic and acidic residues" evidence="2">
    <location>
        <begin position="68"/>
        <end position="83"/>
    </location>
</feature>
<reference evidence="5" key="1">
    <citation type="submission" date="2016-06" db="UniProtKB">
        <authorList>
            <consortium name="WormBaseParasite"/>
        </authorList>
    </citation>
    <scope>IDENTIFICATION</scope>
</reference>
<sequence length="94" mass="11392">MQDSRRDEEVRHEEELADLRIQLRRKEEEILKLEAQVEARNHKIMLLQTELPRVAIKDEEEEERARFMRVDAARDRNEEEPCAREPTPPECRQQ</sequence>
<dbReference type="EMBL" id="UYRT01080857">
    <property type="protein sequence ID" value="VDN23515.1"/>
    <property type="molecule type" value="Genomic_DNA"/>
</dbReference>
<evidence type="ECO:0000313" key="3">
    <source>
        <dbReference type="EMBL" id="VDN23515.1"/>
    </source>
</evidence>
<accession>A0A183DZD3</accession>
<evidence type="ECO:0000256" key="2">
    <source>
        <dbReference type="SAM" id="MobiDB-lite"/>
    </source>
</evidence>
<evidence type="ECO:0000313" key="5">
    <source>
        <dbReference type="WBParaSite" id="GPUH_0001408901-mRNA-1"/>
    </source>
</evidence>
<name>A0A183DZD3_9BILA</name>
<gene>
    <name evidence="3" type="ORF">GPUH_LOCUS14074</name>
</gene>
<dbReference type="AlphaFoldDB" id="A0A183DZD3"/>
<evidence type="ECO:0000256" key="1">
    <source>
        <dbReference type="SAM" id="Coils"/>
    </source>
</evidence>
<reference evidence="3 4" key="2">
    <citation type="submission" date="2018-11" db="EMBL/GenBank/DDBJ databases">
        <authorList>
            <consortium name="Pathogen Informatics"/>
        </authorList>
    </citation>
    <scope>NUCLEOTIDE SEQUENCE [LARGE SCALE GENOMIC DNA]</scope>
</reference>
<dbReference type="Proteomes" id="UP000271098">
    <property type="component" value="Unassembled WGS sequence"/>
</dbReference>
<feature type="region of interest" description="Disordered" evidence="2">
    <location>
        <begin position="68"/>
        <end position="94"/>
    </location>
</feature>
<feature type="coiled-coil region" evidence="1">
    <location>
        <begin position="9"/>
        <end position="43"/>
    </location>
</feature>
<dbReference type="WBParaSite" id="GPUH_0001408901-mRNA-1">
    <property type="protein sequence ID" value="GPUH_0001408901-mRNA-1"/>
    <property type="gene ID" value="GPUH_0001408901"/>
</dbReference>
<keyword evidence="4" id="KW-1185">Reference proteome</keyword>
<organism evidence="5">
    <name type="scientific">Gongylonema pulchrum</name>
    <dbReference type="NCBI Taxonomy" id="637853"/>
    <lineage>
        <taxon>Eukaryota</taxon>
        <taxon>Metazoa</taxon>
        <taxon>Ecdysozoa</taxon>
        <taxon>Nematoda</taxon>
        <taxon>Chromadorea</taxon>
        <taxon>Rhabditida</taxon>
        <taxon>Spirurina</taxon>
        <taxon>Spiruromorpha</taxon>
        <taxon>Spiruroidea</taxon>
        <taxon>Gongylonematidae</taxon>
        <taxon>Gongylonema</taxon>
    </lineage>
</organism>
<protein>
    <submittedName>
        <fullName evidence="5">BMERB domain-containing protein</fullName>
    </submittedName>
</protein>
<evidence type="ECO:0000313" key="4">
    <source>
        <dbReference type="Proteomes" id="UP000271098"/>
    </source>
</evidence>